<dbReference type="Gramene" id="PGSC0003DMT400091183">
    <property type="protein sequence ID" value="PGSC0003DMT400091183"/>
    <property type="gene ID" value="PGSC0003DMG400040754"/>
</dbReference>
<dbReference type="HOGENOM" id="CLU_819904_0_0_1"/>
<evidence type="ECO:0000313" key="2">
    <source>
        <dbReference type="Proteomes" id="UP000011115"/>
    </source>
</evidence>
<dbReference type="PaxDb" id="4113-PGSC0003DMT400091183"/>
<evidence type="ECO:0000313" key="1">
    <source>
        <dbReference type="EnsemblPlants" id="PGSC0003DMT400091183"/>
    </source>
</evidence>
<protein>
    <recommendedName>
        <fullName evidence="3">Integrase core domain containing protein</fullName>
    </recommendedName>
</protein>
<dbReference type="InParanoid" id="M1DM18"/>
<reference evidence="2" key="1">
    <citation type="journal article" date="2011" name="Nature">
        <title>Genome sequence and analysis of the tuber crop potato.</title>
        <authorList>
            <consortium name="The Potato Genome Sequencing Consortium"/>
        </authorList>
    </citation>
    <scope>NUCLEOTIDE SEQUENCE [LARGE SCALE GENOMIC DNA]</scope>
    <source>
        <strain evidence="2">cv. DM1-3 516 R44</strain>
    </source>
</reference>
<dbReference type="EnsemblPlants" id="PGSC0003DMT400091183">
    <property type="protein sequence ID" value="PGSC0003DMT400091183"/>
    <property type="gene ID" value="PGSC0003DMG400040754"/>
</dbReference>
<name>M1DM18_SOLTU</name>
<dbReference type="AlphaFoldDB" id="M1DM18"/>
<sequence>MSINCCNGSQVGHQEDVRNLNDVNDPNMNDLVYIGGVGAIRLPPAEGNSFFHITSTMIQFLQQKGLFGRQPHEDPHKHIKNFFDVCGLFSLTYRKNRVNIVGVGGVNPNESQFEALYNEEVNFLANQRGGYRANYPKPGGNQGWNRDEGWRDHDRDWRDSNATWKDRLKNGVCLRMCILTTQSTRTIHVTPQRTKRIIINEDATTSKAKATKLPSTGGKVKGKGKVLTTESSEVSSDSEGVYATHLTTFESEGEHQDPQVVISEPENDQLLLARRAEMRFKRMHDSSKIRVPQTNPPSLTLDQVVVPAPPVQDAPPRSLNRLKSERLRTIIEDERLSTNGVMERYPEIWSTLKSHKF</sequence>
<organism evidence="1 2">
    <name type="scientific">Solanum tuberosum</name>
    <name type="common">Potato</name>
    <dbReference type="NCBI Taxonomy" id="4113"/>
    <lineage>
        <taxon>Eukaryota</taxon>
        <taxon>Viridiplantae</taxon>
        <taxon>Streptophyta</taxon>
        <taxon>Embryophyta</taxon>
        <taxon>Tracheophyta</taxon>
        <taxon>Spermatophyta</taxon>
        <taxon>Magnoliopsida</taxon>
        <taxon>eudicotyledons</taxon>
        <taxon>Gunneridae</taxon>
        <taxon>Pentapetalae</taxon>
        <taxon>asterids</taxon>
        <taxon>lamiids</taxon>
        <taxon>Solanales</taxon>
        <taxon>Solanaceae</taxon>
        <taxon>Solanoideae</taxon>
        <taxon>Solaneae</taxon>
        <taxon>Solanum</taxon>
    </lineage>
</organism>
<evidence type="ECO:0008006" key="3">
    <source>
        <dbReference type="Google" id="ProtNLM"/>
    </source>
</evidence>
<dbReference type="PANTHER" id="PTHR33180">
    <property type="entry name" value="PHOTOSYSTEM II CP43 REACTION CENTER PROTEIN"/>
    <property type="match status" value="1"/>
</dbReference>
<keyword evidence="2" id="KW-1185">Reference proteome</keyword>
<dbReference type="Proteomes" id="UP000011115">
    <property type="component" value="Unassembled WGS sequence"/>
</dbReference>
<reference evidence="1" key="2">
    <citation type="submission" date="2015-06" db="UniProtKB">
        <authorList>
            <consortium name="EnsemblPlants"/>
        </authorList>
    </citation>
    <scope>IDENTIFICATION</scope>
    <source>
        <strain evidence="1">DM1-3 516 R44</strain>
    </source>
</reference>
<dbReference type="PANTHER" id="PTHR33180:SF31">
    <property type="entry name" value="POLYPROTEIN PROTEIN"/>
    <property type="match status" value="1"/>
</dbReference>
<accession>M1DM18</accession>
<proteinExistence type="predicted"/>